<dbReference type="Proteomes" id="UP001055868">
    <property type="component" value="Chromosome"/>
</dbReference>
<accession>A0ABY4N1R0</accession>
<sequence>MDQPADHPSPALQPLHHVELWTHDLAGAAPSFDWLLGALGWTGESDPDWPTGRIWRHPSGVYVVLEQSPAVVGEVHDRMRPGLNHLALRLPPRLGTVPGTESAPHRHAAAGSAPAALDRLREQAPAHGWSELFAEAYPHAGGPEHTALFLENAQGFEMEIVA</sequence>
<keyword evidence="2" id="KW-1185">Reference proteome</keyword>
<dbReference type="InterPro" id="IPR029068">
    <property type="entry name" value="Glyas_Bleomycin-R_OHBP_Dase"/>
</dbReference>
<proteinExistence type="predicted"/>
<name>A0ABY4N1R0_9MICO</name>
<organism evidence="1 2">
    <name type="scientific">Brachybacterium kimchii</name>
    <dbReference type="NCBI Taxonomy" id="2942909"/>
    <lineage>
        <taxon>Bacteria</taxon>
        <taxon>Bacillati</taxon>
        <taxon>Actinomycetota</taxon>
        <taxon>Actinomycetes</taxon>
        <taxon>Micrococcales</taxon>
        <taxon>Dermabacteraceae</taxon>
        <taxon>Brachybacterium</taxon>
    </lineage>
</organism>
<protein>
    <submittedName>
        <fullName evidence="1">Glyoxalase</fullName>
    </submittedName>
</protein>
<evidence type="ECO:0000313" key="2">
    <source>
        <dbReference type="Proteomes" id="UP001055868"/>
    </source>
</evidence>
<dbReference type="RefSeq" id="WP_249477590.1">
    <property type="nucleotide sequence ID" value="NZ_CP097218.1"/>
</dbReference>
<dbReference type="Pfam" id="PF13669">
    <property type="entry name" value="Glyoxalase_4"/>
    <property type="match status" value="1"/>
</dbReference>
<reference evidence="1" key="1">
    <citation type="submission" date="2022-05" db="EMBL/GenBank/DDBJ databases">
        <title>Genomic analysis of Brachybacterium sp. CBA3104.</title>
        <authorList>
            <person name="Roh S.W."/>
            <person name="Kim Y.B."/>
            <person name="Kim Y."/>
        </authorList>
    </citation>
    <scope>NUCLEOTIDE SEQUENCE</scope>
    <source>
        <strain evidence="1">CBA3104</strain>
    </source>
</reference>
<gene>
    <name evidence="1" type="ORF">M4486_12680</name>
</gene>
<dbReference type="Gene3D" id="3.10.180.10">
    <property type="entry name" value="2,3-Dihydroxybiphenyl 1,2-Dioxygenase, domain 1"/>
    <property type="match status" value="1"/>
</dbReference>
<dbReference type="EMBL" id="CP097218">
    <property type="protein sequence ID" value="UQN28488.1"/>
    <property type="molecule type" value="Genomic_DNA"/>
</dbReference>
<dbReference type="SUPFAM" id="SSF54593">
    <property type="entry name" value="Glyoxalase/Bleomycin resistance protein/Dihydroxybiphenyl dioxygenase"/>
    <property type="match status" value="1"/>
</dbReference>
<evidence type="ECO:0000313" key="1">
    <source>
        <dbReference type="EMBL" id="UQN28488.1"/>
    </source>
</evidence>